<protein>
    <submittedName>
        <fullName evidence="6">HTH-type transcriptional repressor PurR</fullName>
    </submittedName>
</protein>
<dbReference type="Gene3D" id="3.40.50.2300">
    <property type="match status" value="2"/>
</dbReference>
<dbReference type="Gene3D" id="1.10.260.40">
    <property type="entry name" value="lambda repressor-like DNA-binding domains"/>
    <property type="match status" value="1"/>
</dbReference>
<dbReference type="Pfam" id="PF00356">
    <property type="entry name" value="LacI"/>
    <property type="match status" value="1"/>
</dbReference>
<evidence type="ECO:0000256" key="1">
    <source>
        <dbReference type="ARBA" id="ARBA00023015"/>
    </source>
</evidence>
<dbReference type="CDD" id="cd06267">
    <property type="entry name" value="PBP1_LacI_sugar_binding-like"/>
    <property type="match status" value="1"/>
</dbReference>
<dbReference type="CDD" id="cd01392">
    <property type="entry name" value="HTH_LacI"/>
    <property type="match status" value="1"/>
</dbReference>
<evidence type="ECO:0000259" key="5">
    <source>
        <dbReference type="PROSITE" id="PS50943"/>
    </source>
</evidence>
<keyword evidence="7" id="KW-1185">Reference proteome</keyword>
<keyword evidence="3" id="KW-0804">Transcription</keyword>
<dbReference type="PANTHER" id="PTHR30146:SF153">
    <property type="entry name" value="LACTOSE OPERON REPRESSOR"/>
    <property type="match status" value="1"/>
</dbReference>
<dbReference type="PROSITE" id="PS50932">
    <property type="entry name" value="HTH_LACI_2"/>
    <property type="match status" value="1"/>
</dbReference>
<accession>A0A518BX46</accession>
<feature type="domain" description="HTH lacI-type" evidence="4">
    <location>
        <begin position="3"/>
        <end position="61"/>
    </location>
</feature>
<evidence type="ECO:0000256" key="2">
    <source>
        <dbReference type="ARBA" id="ARBA00023125"/>
    </source>
</evidence>
<evidence type="ECO:0000256" key="3">
    <source>
        <dbReference type="ARBA" id="ARBA00023163"/>
    </source>
</evidence>
<dbReference type="EMBL" id="CP036280">
    <property type="protein sequence ID" value="QDU71549.1"/>
    <property type="molecule type" value="Genomic_DNA"/>
</dbReference>
<dbReference type="PROSITE" id="PS50943">
    <property type="entry name" value="HTH_CROC1"/>
    <property type="match status" value="1"/>
</dbReference>
<keyword evidence="1" id="KW-0805">Transcription regulation</keyword>
<dbReference type="InterPro" id="IPR028082">
    <property type="entry name" value="Peripla_BP_I"/>
</dbReference>
<name>A0A518BX46_9BACT</name>
<dbReference type="SMART" id="SM00354">
    <property type="entry name" value="HTH_LACI"/>
    <property type="match status" value="1"/>
</dbReference>
<evidence type="ECO:0000313" key="7">
    <source>
        <dbReference type="Proteomes" id="UP000320386"/>
    </source>
</evidence>
<dbReference type="InterPro" id="IPR046335">
    <property type="entry name" value="LacI/GalR-like_sensor"/>
</dbReference>
<dbReference type="RefSeq" id="WP_145445690.1">
    <property type="nucleotide sequence ID" value="NZ_CP036280.1"/>
</dbReference>
<organism evidence="6 7">
    <name type="scientific">Mucisphaera calidilacus</name>
    <dbReference type="NCBI Taxonomy" id="2527982"/>
    <lineage>
        <taxon>Bacteria</taxon>
        <taxon>Pseudomonadati</taxon>
        <taxon>Planctomycetota</taxon>
        <taxon>Phycisphaerae</taxon>
        <taxon>Phycisphaerales</taxon>
        <taxon>Phycisphaeraceae</taxon>
        <taxon>Mucisphaera</taxon>
    </lineage>
</organism>
<dbReference type="Proteomes" id="UP000320386">
    <property type="component" value="Chromosome"/>
</dbReference>
<dbReference type="SUPFAM" id="SSF47413">
    <property type="entry name" value="lambda repressor-like DNA-binding domains"/>
    <property type="match status" value="1"/>
</dbReference>
<dbReference type="InterPro" id="IPR010982">
    <property type="entry name" value="Lambda_DNA-bd_dom_sf"/>
</dbReference>
<dbReference type="KEGG" id="mcad:Pan265_13990"/>
<proteinExistence type="predicted"/>
<dbReference type="InterPro" id="IPR001387">
    <property type="entry name" value="Cro/C1-type_HTH"/>
</dbReference>
<keyword evidence="2" id="KW-0238">DNA-binding</keyword>
<dbReference type="GO" id="GO:0003700">
    <property type="term" value="F:DNA-binding transcription factor activity"/>
    <property type="evidence" value="ECO:0007669"/>
    <property type="project" value="TreeGrafter"/>
</dbReference>
<dbReference type="InterPro" id="IPR000843">
    <property type="entry name" value="HTH_LacI"/>
</dbReference>
<gene>
    <name evidence="6" type="primary">purR_4</name>
    <name evidence="6" type="ORF">Pan265_13990</name>
</gene>
<feature type="domain" description="HTH cro/C1-type" evidence="5">
    <location>
        <begin position="3"/>
        <end position="28"/>
    </location>
</feature>
<dbReference type="PANTHER" id="PTHR30146">
    <property type="entry name" value="LACI-RELATED TRANSCRIPTIONAL REPRESSOR"/>
    <property type="match status" value="1"/>
</dbReference>
<evidence type="ECO:0000259" key="4">
    <source>
        <dbReference type="PROSITE" id="PS50932"/>
    </source>
</evidence>
<dbReference type="AlphaFoldDB" id="A0A518BX46"/>
<dbReference type="GO" id="GO:0000976">
    <property type="term" value="F:transcription cis-regulatory region binding"/>
    <property type="evidence" value="ECO:0007669"/>
    <property type="project" value="TreeGrafter"/>
</dbReference>
<dbReference type="Pfam" id="PF13377">
    <property type="entry name" value="Peripla_BP_3"/>
    <property type="match status" value="1"/>
</dbReference>
<dbReference type="SUPFAM" id="SSF53822">
    <property type="entry name" value="Periplasmic binding protein-like I"/>
    <property type="match status" value="1"/>
</dbReference>
<reference evidence="6 7" key="1">
    <citation type="submission" date="2019-02" db="EMBL/GenBank/DDBJ databases">
        <title>Deep-cultivation of Planctomycetes and their phenomic and genomic characterization uncovers novel biology.</title>
        <authorList>
            <person name="Wiegand S."/>
            <person name="Jogler M."/>
            <person name="Boedeker C."/>
            <person name="Pinto D."/>
            <person name="Vollmers J."/>
            <person name="Rivas-Marin E."/>
            <person name="Kohn T."/>
            <person name="Peeters S.H."/>
            <person name="Heuer A."/>
            <person name="Rast P."/>
            <person name="Oberbeckmann S."/>
            <person name="Bunk B."/>
            <person name="Jeske O."/>
            <person name="Meyerdierks A."/>
            <person name="Storesund J.E."/>
            <person name="Kallscheuer N."/>
            <person name="Luecker S."/>
            <person name="Lage O.M."/>
            <person name="Pohl T."/>
            <person name="Merkel B.J."/>
            <person name="Hornburger P."/>
            <person name="Mueller R.-W."/>
            <person name="Bruemmer F."/>
            <person name="Labrenz M."/>
            <person name="Spormann A.M."/>
            <person name="Op den Camp H."/>
            <person name="Overmann J."/>
            <person name="Amann R."/>
            <person name="Jetten M.S.M."/>
            <person name="Mascher T."/>
            <person name="Medema M.H."/>
            <person name="Devos D.P."/>
            <person name="Kaster A.-K."/>
            <person name="Ovreas L."/>
            <person name="Rohde M."/>
            <person name="Galperin M.Y."/>
            <person name="Jogler C."/>
        </authorList>
    </citation>
    <scope>NUCLEOTIDE SEQUENCE [LARGE SCALE GENOMIC DNA]</scope>
    <source>
        <strain evidence="6 7">Pan265</strain>
    </source>
</reference>
<sequence>MSITIAQIAEKAGVSAGTVSRVLNGKNKENRPSAVKRSQLIRQIAIDHGYRPNQAARTVRTGRFGCIGFLSCSEPGADIFEVSLLHGIQRGLAETGDRLLMCELPMQGFEDAESIPQVLNEYTVDGLLIEYLYEMPDTTLQRIRDLSIPYVWLNAKKAHNCVYPNDFAGGRLAAQHLLEQGHQKIAYVSYHAADGYIHYSVHDRCDGFISAVQEAGFDPFETEISDGFVTGEAPAKARALLEGPDRPTAIICYERHETIAIWNAATSLGLRIPEDLSLICFGSDMMRNHTGLPVTTLITPFAQVGQAAVEVLHAEITQGMATRSPRAVAYAIEPSLSVGPPPVQP</sequence>
<evidence type="ECO:0000313" key="6">
    <source>
        <dbReference type="EMBL" id="QDU71549.1"/>
    </source>
</evidence>
<dbReference type="OrthoDB" id="9784962at2"/>